<sequence length="111" mass="12572">MVDTKGEGVPLIQSHYLRIPTRAPGYTEKSHNQYYVALLTAKLDSIPCIKRRSMTYATIRIAQFRLLHSFVVRSRLIFATSCCRPKLPGRRLPASGAFAFVRCGLTHVQLH</sequence>
<protein>
    <submittedName>
        <fullName evidence="1">Uncharacterized protein</fullName>
    </submittedName>
</protein>
<organism evidence="1 2">
    <name type="scientific">Yoonia maritima</name>
    <dbReference type="NCBI Taxonomy" id="1435347"/>
    <lineage>
        <taxon>Bacteria</taxon>
        <taxon>Pseudomonadati</taxon>
        <taxon>Pseudomonadota</taxon>
        <taxon>Alphaproteobacteria</taxon>
        <taxon>Rhodobacterales</taxon>
        <taxon>Paracoccaceae</taxon>
        <taxon>Yoonia</taxon>
    </lineage>
</organism>
<evidence type="ECO:0000313" key="2">
    <source>
        <dbReference type="Proteomes" id="UP000238007"/>
    </source>
</evidence>
<reference evidence="1 2" key="1">
    <citation type="submission" date="2018-03" db="EMBL/GenBank/DDBJ databases">
        <title>Genomic Encyclopedia of Archaeal and Bacterial Type Strains, Phase II (KMG-II): from individual species to whole genera.</title>
        <authorList>
            <person name="Goeker M."/>
        </authorList>
    </citation>
    <scope>NUCLEOTIDE SEQUENCE [LARGE SCALE GENOMIC DNA]</scope>
    <source>
        <strain evidence="1 2">DSM 101533</strain>
    </source>
</reference>
<proteinExistence type="predicted"/>
<keyword evidence="2" id="KW-1185">Reference proteome</keyword>
<comment type="caution">
    <text evidence="1">The sequence shown here is derived from an EMBL/GenBank/DDBJ whole genome shotgun (WGS) entry which is preliminary data.</text>
</comment>
<accession>A0A2T0VUW6</accession>
<name>A0A2T0VUW6_9RHOB</name>
<dbReference type="AlphaFoldDB" id="A0A2T0VUW6"/>
<dbReference type="Proteomes" id="UP000238007">
    <property type="component" value="Unassembled WGS sequence"/>
</dbReference>
<dbReference type="EMBL" id="PVTP01000014">
    <property type="protein sequence ID" value="PRY75063.1"/>
    <property type="molecule type" value="Genomic_DNA"/>
</dbReference>
<evidence type="ECO:0000313" key="1">
    <source>
        <dbReference type="EMBL" id="PRY75063.1"/>
    </source>
</evidence>
<gene>
    <name evidence="1" type="ORF">CLV80_114100</name>
</gene>